<comment type="caution">
    <text evidence="1">The sequence shown here is derived from an EMBL/GenBank/DDBJ whole genome shotgun (WGS) entry which is preliminary data.</text>
</comment>
<reference evidence="1" key="1">
    <citation type="submission" date="2020-07" db="EMBL/GenBank/DDBJ databases">
        <title>Draft genome sequence of Lactobacillus helveticus strain H-8.</title>
        <authorList>
            <person name="Endo A."/>
            <person name="Maeno S."/>
            <person name="Kido Y."/>
        </authorList>
    </citation>
    <scope>NUCLEOTIDE SEQUENCE</scope>
    <source>
        <strain evidence="1">H-8</strain>
    </source>
</reference>
<protein>
    <submittedName>
        <fullName evidence="1">Uncharacterized protein</fullName>
    </submittedName>
</protein>
<dbReference type="Proteomes" id="UP000618094">
    <property type="component" value="Unassembled WGS sequence"/>
</dbReference>
<dbReference type="AlphaFoldDB" id="A0A8H9F7X1"/>
<name>A0A8H9F7X1_LACHE</name>
<dbReference type="RefSeq" id="WP_014562783.1">
    <property type="nucleotide sequence ID" value="NZ_BLYO01000199.1"/>
</dbReference>
<accession>A0A8H9F7X1</accession>
<organism evidence="1 2">
    <name type="scientific">Lactobacillus helveticus</name>
    <name type="common">Lactobacillus suntoryeus</name>
    <dbReference type="NCBI Taxonomy" id="1587"/>
    <lineage>
        <taxon>Bacteria</taxon>
        <taxon>Bacillati</taxon>
        <taxon>Bacillota</taxon>
        <taxon>Bacilli</taxon>
        <taxon>Lactobacillales</taxon>
        <taxon>Lactobacillaceae</taxon>
        <taxon>Lactobacillus</taxon>
    </lineage>
</organism>
<sequence>MTNEKVHYSKEWQVLKELAEGKGLRELKQTQLDATLNRKVYWFLFNGAGSVLNMIKETYGNDALRSFYELLNYFISCPDTPGHYYHSDKASNDMKLISTATEGLDFEKYLKDLKKELIENDERKGRG</sequence>
<gene>
    <name evidence="1" type="ORF">LHEH8_08870</name>
</gene>
<evidence type="ECO:0000313" key="1">
    <source>
        <dbReference type="EMBL" id="GFO99131.1"/>
    </source>
</evidence>
<proteinExistence type="predicted"/>
<dbReference type="EMBL" id="BLYO01000199">
    <property type="protein sequence ID" value="GFO99131.1"/>
    <property type="molecule type" value="Genomic_DNA"/>
</dbReference>
<evidence type="ECO:0000313" key="2">
    <source>
        <dbReference type="Proteomes" id="UP000618094"/>
    </source>
</evidence>